<keyword evidence="2 6" id="KW-0436">Ligase</keyword>
<dbReference type="InterPro" id="IPR020845">
    <property type="entry name" value="AMP-binding_CS"/>
</dbReference>
<keyword evidence="3 6" id="KW-0547">Nucleotide-binding</keyword>
<dbReference type="FunFam" id="3.40.50.12780:FF:000001">
    <property type="entry name" value="Acetyl-coenzyme A synthetase"/>
    <property type="match status" value="1"/>
</dbReference>
<dbReference type="GO" id="GO:0005524">
    <property type="term" value="F:ATP binding"/>
    <property type="evidence" value="ECO:0007669"/>
    <property type="project" value="UniProtKB-KW"/>
</dbReference>
<evidence type="ECO:0000256" key="3">
    <source>
        <dbReference type="ARBA" id="ARBA00022741"/>
    </source>
</evidence>
<accession>A0A5C4M5L8</accession>
<dbReference type="Gene3D" id="3.40.50.12780">
    <property type="entry name" value="N-terminal domain of ligase-like"/>
    <property type="match status" value="1"/>
</dbReference>
<feature type="binding site" evidence="6">
    <location>
        <position position="312"/>
    </location>
    <ligand>
        <name>CoA</name>
        <dbReference type="ChEBI" id="CHEBI:57287"/>
    </ligand>
</feature>
<comment type="similarity">
    <text evidence="1 6">Belongs to the ATP-dependent AMP-binding enzyme family.</text>
</comment>
<keyword evidence="6" id="KW-0479">Metal-binding</keyword>
<dbReference type="SUPFAM" id="SSF56801">
    <property type="entry name" value="Acetyl-CoA synthetase-like"/>
    <property type="match status" value="1"/>
</dbReference>
<name>A0A5C4M5L8_9PSEU</name>
<comment type="caution">
    <text evidence="6">Lacks conserved residue(s) required for the propagation of feature annotation.</text>
</comment>
<dbReference type="InterPro" id="IPR011904">
    <property type="entry name" value="Ac_CoA_lig"/>
</dbReference>
<dbReference type="PROSITE" id="PS00455">
    <property type="entry name" value="AMP_BINDING"/>
    <property type="match status" value="1"/>
</dbReference>
<evidence type="ECO:0000256" key="6">
    <source>
        <dbReference type="HAMAP-Rule" id="MF_01123"/>
    </source>
</evidence>
<dbReference type="NCBIfam" id="NF001208">
    <property type="entry name" value="PRK00174.1"/>
    <property type="match status" value="1"/>
</dbReference>
<dbReference type="GO" id="GO:0003987">
    <property type="term" value="F:acetate-CoA ligase activity"/>
    <property type="evidence" value="ECO:0007669"/>
    <property type="project" value="UniProtKB-UniRule"/>
</dbReference>
<feature type="domain" description="AMP-binding enzyme C-terminal" evidence="8">
    <location>
        <begin position="533"/>
        <end position="612"/>
    </location>
</feature>
<dbReference type="NCBIfam" id="TIGR02188">
    <property type="entry name" value="Ac_CoA_lig_AcsA"/>
    <property type="match status" value="1"/>
</dbReference>
<dbReference type="OrthoDB" id="9803968at2"/>
<evidence type="ECO:0000256" key="4">
    <source>
        <dbReference type="ARBA" id="ARBA00022840"/>
    </source>
</evidence>
<evidence type="ECO:0000256" key="2">
    <source>
        <dbReference type="ARBA" id="ARBA00022598"/>
    </source>
</evidence>
<dbReference type="InterPro" id="IPR000873">
    <property type="entry name" value="AMP-dep_synth/lig_dom"/>
</dbReference>
<keyword evidence="4 6" id="KW-0067">ATP-binding</keyword>
<evidence type="ECO:0000256" key="5">
    <source>
        <dbReference type="ARBA" id="ARBA00022990"/>
    </source>
</evidence>
<dbReference type="InterPro" id="IPR045851">
    <property type="entry name" value="AMP-bd_C_sf"/>
</dbReference>
<feature type="domain" description="AMP-dependent synthetase/ligase" evidence="7">
    <location>
        <begin position="91"/>
        <end position="480"/>
    </location>
</feature>
<protein>
    <recommendedName>
        <fullName evidence="6">Acetyl-coenzyme A synthetase</fullName>
        <shortName evidence="6">AcCoA synthetase</shortName>
        <shortName evidence="6">Acs</shortName>
        <ecNumber evidence="6">6.2.1.1</ecNumber>
    </recommendedName>
    <alternativeName>
        <fullName evidence="6">Acetate--CoA ligase</fullName>
    </alternativeName>
    <alternativeName>
        <fullName evidence="6">Acyl-activating enzyme</fullName>
    </alternativeName>
</protein>
<feature type="binding site" evidence="6">
    <location>
        <position position="539"/>
    </location>
    <ligand>
        <name>Mg(2+)</name>
        <dbReference type="ChEBI" id="CHEBI:18420"/>
    </ligand>
</feature>
<feature type="binding site" evidence="6">
    <location>
        <begin position="388"/>
        <end position="390"/>
    </location>
    <ligand>
        <name>ATP</name>
        <dbReference type="ChEBI" id="CHEBI:30616"/>
    </ligand>
</feature>
<organism evidence="10 11">
    <name type="scientific">Amycolatopsis alkalitolerans</name>
    <dbReference type="NCBI Taxonomy" id="2547244"/>
    <lineage>
        <taxon>Bacteria</taxon>
        <taxon>Bacillati</taxon>
        <taxon>Actinomycetota</taxon>
        <taxon>Actinomycetes</taxon>
        <taxon>Pseudonocardiales</taxon>
        <taxon>Pseudonocardiaceae</taxon>
        <taxon>Amycolatopsis</taxon>
    </lineage>
</organism>
<dbReference type="PANTHER" id="PTHR24095:SF14">
    <property type="entry name" value="ACETYL-COENZYME A SYNTHETASE 1"/>
    <property type="match status" value="1"/>
</dbReference>
<dbReference type="Proteomes" id="UP000305546">
    <property type="component" value="Unassembled WGS sequence"/>
</dbReference>
<proteinExistence type="inferred from homology"/>
<feature type="domain" description="Acetyl-coenzyme A synthetase N-terminal" evidence="9">
    <location>
        <begin position="34"/>
        <end position="83"/>
    </location>
</feature>
<dbReference type="InterPro" id="IPR042099">
    <property type="entry name" value="ANL_N_sf"/>
</dbReference>
<dbReference type="GO" id="GO:0016208">
    <property type="term" value="F:AMP binding"/>
    <property type="evidence" value="ECO:0007669"/>
    <property type="project" value="InterPro"/>
</dbReference>
<dbReference type="HAMAP" id="MF_01123">
    <property type="entry name" value="Ac_CoA_synth"/>
    <property type="match status" value="1"/>
</dbReference>
<feature type="binding site" evidence="6">
    <location>
        <begin position="412"/>
        <end position="417"/>
    </location>
    <ligand>
        <name>ATP</name>
        <dbReference type="ChEBI" id="CHEBI:30616"/>
    </ligand>
</feature>
<comment type="caution">
    <text evidence="10">The sequence shown here is derived from an EMBL/GenBank/DDBJ whole genome shotgun (WGS) entry which is preliminary data.</text>
</comment>
<dbReference type="GO" id="GO:0019427">
    <property type="term" value="P:acetyl-CoA biosynthetic process from acetate"/>
    <property type="evidence" value="ECO:0007669"/>
    <property type="project" value="UniProtKB-UniRule"/>
</dbReference>
<dbReference type="GO" id="GO:0005829">
    <property type="term" value="C:cytosol"/>
    <property type="evidence" value="ECO:0007669"/>
    <property type="project" value="TreeGrafter"/>
</dbReference>
<keyword evidence="6" id="KW-0460">Magnesium</keyword>
<feature type="modified residue" description="N6-acetyllysine" evidence="6">
    <location>
        <position position="612"/>
    </location>
</feature>
<dbReference type="EC" id="6.2.1.1" evidence="6"/>
<feature type="binding site" evidence="6">
    <location>
        <position position="502"/>
    </location>
    <ligand>
        <name>ATP</name>
        <dbReference type="ChEBI" id="CHEBI:30616"/>
    </ligand>
</feature>
<sequence length="653" mass="72625">MSDEATISDLLHENRTFPPPPDVAREANVSGDAFAAADADRLGFWAQAAERLSWETRWERVLDWDPPFAHWFPGGRLNVAYNCVDRHVEVGHGDRVALRWEGEPGDARTLTYLGLRNEVCQAANALLELGVRAGDRVAIYLPMIPEMMVAMLACARIGAPHTVVFGGFSAEALRTRIRDCDAHVVITADGGYRRGAASALKANVDAAVRDCPDVRHVVVVRRTGQEIAWNTELDVWWHDLVDRQSSEHTPDFFESGHPLYILYTSGTTGKPKGILHTTGGYLTYVAWTHWAVFDLKPETDIYWCSADVGWVTGHSYIVYGPLANGATSVMYEGTPDTPHQGRWWELVEKYRVSILYTAPTAIRTAMKWGADIPRRFDLSSLRVLGTVGEPINPEAWMWYREHIGGQRCPIVDTWWQTETGGILITPLPGVHTTKPGSAIRPLPGISAEIYNDDGHLLPRKDAAGYLVLTEPWPGMMRTIWGDDERYRETYWSRFPGVYFAGDGAKWDTDGDIWLLGRVDDVMNVSGHRISTIEVESALVSHPGVAEAAVVGSPDPTTGQAIVAFVIPRGRPETDGQTFARELREHVTREIGPIAKPKQLLVVAELPKTRSGKIMRRLLRDVASNRELGDVTTLTDSSVMDLIKEKLPNAPRED</sequence>
<evidence type="ECO:0000259" key="8">
    <source>
        <dbReference type="Pfam" id="PF13193"/>
    </source>
</evidence>
<comment type="function">
    <text evidence="6">Catalyzes the conversion of acetate into acetyl-CoA (AcCoA), an essential intermediate at the junction of anabolic and catabolic pathways. AcsA undergoes a two-step reaction. In the first half reaction, AcsA combines acetate with ATP to form acetyl-adenylate (AcAMP) intermediate. In the second half reaction, it can then transfer the acetyl group from AcAMP to the sulfhydryl group of CoA, forming the product AcCoA.</text>
</comment>
<feature type="binding site" evidence="6">
    <location>
        <position position="517"/>
    </location>
    <ligand>
        <name>ATP</name>
        <dbReference type="ChEBI" id="CHEBI:30616"/>
    </ligand>
</feature>
<dbReference type="CDD" id="cd05966">
    <property type="entry name" value="ACS"/>
    <property type="match status" value="1"/>
</dbReference>
<dbReference type="Pfam" id="PF00501">
    <property type="entry name" value="AMP-binding"/>
    <property type="match status" value="1"/>
</dbReference>
<feature type="binding site" evidence="6">
    <location>
        <position position="528"/>
    </location>
    <ligand>
        <name>ATP</name>
        <dbReference type="ChEBI" id="CHEBI:30616"/>
    </ligand>
</feature>
<keyword evidence="11" id="KW-1185">Reference proteome</keyword>
<dbReference type="AlphaFoldDB" id="A0A5C4M5L8"/>
<dbReference type="InterPro" id="IPR025110">
    <property type="entry name" value="AMP-bd_C"/>
</dbReference>
<evidence type="ECO:0000259" key="9">
    <source>
        <dbReference type="Pfam" id="PF16177"/>
    </source>
</evidence>
<dbReference type="Gene3D" id="3.30.300.30">
    <property type="match status" value="1"/>
</dbReference>
<feature type="binding site" evidence="6">
    <location>
        <begin position="193"/>
        <end position="196"/>
    </location>
    <ligand>
        <name>CoA</name>
        <dbReference type="ChEBI" id="CHEBI:57287"/>
    </ligand>
</feature>
<dbReference type="Pfam" id="PF16177">
    <property type="entry name" value="ACAS_N"/>
    <property type="match status" value="1"/>
</dbReference>
<comment type="catalytic activity">
    <reaction evidence="6">
        <text>acetate + ATP + CoA = acetyl-CoA + AMP + diphosphate</text>
        <dbReference type="Rhea" id="RHEA:23176"/>
        <dbReference type="ChEBI" id="CHEBI:30089"/>
        <dbReference type="ChEBI" id="CHEBI:30616"/>
        <dbReference type="ChEBI" id="CHEBI:33019"/>
        <dbReference type="ChEBI" id="CHEBI:57287"/>
        <dbReference type="ChEBI" id="CHEBI:57288"/>
        <dbReference type="ChEBI" id="CHEBI:456215"/>
        <dbReference type="EC" id="6.2.1.1"/>
    </reaction>
</comment>
<feature type="binding site" evidence="6">
    <location>
        <position position="544"/>
    </location>
    <ligand>
        <name>Mg(2+)</name>
        <dbReference type="ChEBI" id="CHEBI:18420"/>
    </ligand>
</feature>
<evidence type="ECO:0000313" key="10">
    <source>
        <dbReference type="EMBL" id="TNC28037.1"/>
    </source>
</evidence>
<evidence type="ECO:0000313" key="11">
    <source>
        <dbReference type="Proteomes" id="UP000305546"/>
    </source>
</evidence>
<dbReference type="GO" id="GO:0046872">
    <property type="term" value="F:metal ion binding"/>
    <property type="evidence" value="ECO:0007669"/>
    <property type="project" value="UniProtKB-KW"/>
</dbReference>
<dbReference type="InterPro" id="IPR032387">
    <property type="entry name" value="ACAS_N"/>
</dbReference>
<reference evidence="10 11" key="1">
    <citation type="submission" date="2019-06" db="EMBL/GenBank/DDBJ databases">
        <title>Amycolatopsis alkalitolerans sp. nov., isolated from Gastrodia elata Blume.</title>
        <authorList>
            <person name="Narsing Rao M.P."/>
            <person name="Li W.J."/>
        </authorList>
    </citation>
    <scope>NUCLEOTIDE SEQUENCE [LARGE SCALE GENOMIC DNA]</scope>
    <source>
        <strain evidence="10 11">SYSUP0005</strain>
    </source>
</reference>
<dbReference type="RefSeq" id="WP_139095655.1">
    <property type="nucleotide sequence ID" value="NZ_VDFW01000004.1"/>
</dbReference>
<feature type="binding site" evidence="6">
    <location>
        <position position="525"/>
    </location>
    <ligand>
        <name>CoA</name>
        <dbReference type="ChEBI" id="CHEBI:57287"/>
    </ligand>
</feature>
<comment type="cofactor">
    <cofactor evidence="6">
        <name>Mg(2+)</name>
        <dbReference type="ChEBI" id="CHEBI:18420"/>
    </cofactor>
</comment>
<keyword evidence="5 6" id="KW-0007">Acetylation</keyword>
<dbReference type="PANTHER" id="PTHR24095">
    <property type="entry name" value="ACETYL-COENZYME A SYNTHETASE"/>
    <property type="match status" value="1"/>
</dbReference>
<dbReference type="Pfam" id="PF13193">
    <property type="entry name" value="AMP-binding_C"/>
    <property type="match status" value="1"/>
</dbReference>
<dbReference type="EMBL" id="VDFW01000004">
    <property type="protein sequence ID" value="TNC28037.1"/>
    <property type="molecule type" value="Genomic_DNA"/>
</dbReference>
<gene>
    <name evidence="10" type="primary">acs</name>
    <name evidence="6" type="synonym">acsA</name>
    <name evidence="10" type="ORF">FG385_06280</name>
</gene>
<evidence type="ECO:0000259" key="7">
    <source>
        <dbReference type="Pfam" id="PF00501"/>
    </source>
</evidence>
<evidence type="ECO:0000256" key="1">
    <source>
        <dbReference type="ARBA" id="ARBA00006432"/>
    </source>
</evidence>
<feature type="binding site" evidence="6">
    <location>
        <position position="541"/>
    </location>
    <ligand>
        <name>Mg(2+)</name>
        <dbReference type="ChEBI" id="CHEBI:18420"/>
    </ligand>
</feature>
<comment type="PTM">
    <text evidence="6">Acetylated. Deacetylation by the SIR2-homolog deacetylase activates the enzyme.</text>
</comment>